<sequence length="68" mass="7371">MVSSATDSDALGSAPQLKSADWVQTDRGFSNGIVQFMPDPDGARRIAVVDGIRVTVRRADRERRATVP</sequence>
<gene>
    <name evidence="2" type="ORF">MMAGJ_29710</name>
</gene>
<keyword evidence="3" id="KW-1185">Reference proteome</keyword>
<dbReference type="Proteomes" id="UP000465622">
    <property type="component" value="Chromosome"/>
</dbReference>
<evidence type="ECO:0000256" key="1">
    <source>
        <dbReference type="SAM" id="MobiDB-lite"/>
    </source>
</evidence>
<reference evidence="2 3" key="1">
    <citation type="journal article" date="2019" name="Emerg. Microbes Infect.">
        <title>Comprehensive subspecies identification of 175 nontuberculous mycobacteria species based on 7547 genomic profiles.</title>
        <authorList>
            <person name="Matsumoto Y."/>
            <person name="Kinjo T."/>
            <person name="Motooka D."/>
            <person name="Nabeya D."/>
            <person name="Jung N."/>
            <person name="Uechi K."/>
            <person name="Horii T."/>
            <person name="Iida T."/>
            <person name="Fujita J."/>
            <person name="Nakamura S."/>
        </authorList>
    </citation>
    <scope>NUCLEOTIDE SEQUENCE [LARGE SCALE GENOMIC DNA]</scope>
    <source>
        <strain evidence="2 3">JCM 12375</strain>
    </source>
</reference>
<accession>A0ABM7HT09</accession>
<organism evidence="2 3">
    <name type="scientific">Mycolicibacterium mageritense</name>
    <name type="common">Mycobacterium mageritense</name>
    <dbReference type="NCBI Taxonomy" id="53462"/>
    <lineage>
        <taxon>Bacteria</taxon>
        <taxon>Bacillati</taxon>
        <taxon>Actinomycetota</taxon>
        <taxon>Actinomycetes</taxon>
        <taxon>Mycobacteriales</taxon>
        <taxon>Mycobacteriaceae</taxon>
        <taxon>Mycolicibacterium</taxon>
    </lineage>
</organism>
<dbReference type="EMBL" id="AP022567">
    <property type="protein sequence ID" value="BBX33689.1"/>
    <property type="molecule type" value="Genomic_DNA"/>
</dbReference>
<evidence type="ECO:0000313" key="3">
    <source>
        <dbReference type="Proteomes" id="UP000465622"/>
    </source>
</evidence>
<protein>
    <submittedName>
        <fullName evidence="2">Uncharacterized protein</fullName>
    </submittedName>
</protein>
<feature type="region of interest" description="Disordered" evidence="1">
    <location>
        <begin position="1"/>
        <end position="22"/>
    </location>
</feature>
<proteinExistence type="predicted"/>
<name>A0ABM7HT09_MYCME</name>
<evidence type="ECO:0000313" key="2">
    <source>
        <dbReference type="EMBL" id="BBX33689.1"/>
    </source>
</evidence>